<protein>
    <submittedName>
        <fullName evidence="2">Uncharacterized protein</fullName>
    </submittedName>
</protein>
<feature type="transmembrane region" description="Helical" evidence="1">
    <location>
        <begin position="6"/>
        <end position="24"/>
    </location>
</feature>
<evidence type="ECO:0000256" key="1">
    <source>
        <dbReference type="SAM" id="Phobius"/>
    </source>
</evidence>
<organism evidence="2 3">
    <name type="scientific">Shewanella algae</name>
    <dbReference type="NCBI Taxonomy" id="38313"/>
    <lineage>
        <taxon>Bacteria</taxon>
        <taxon>Pseudomonadati</taxon>
        <taxon>Pseudomonadota</taxon>
        <taxon>Gammaproteobacteria</taxon>
        <taxon>Alteromonadales</taxon>
        <taxon>Shewanellaceae</taxon>
        <taxon>Shewanella</taxon>
    </lineage>
</organism>
<dbReference type="EMBL" id="UGYO01000001">
    <property type="protein sequence ID" value="SUI58540.1"/>
    <property type="molecule type" value="Genomic_DNA"/>
</dbReference>
<gene>
    <name evidence="2" type="ORF">NCTC10738_01430</name>
</gene>
<dbReference type="RefSeq" id="WP_115389450.1">
    <property type="nucleotide sequence ID" value="NZ_JADZHC010000089.1"/>
</dbReference>
<reference evidence="2 3" key="1">
    <citation type="submission" date="2018-06" db="EMBL/GenBank/DDBJ databases">
        <authorList>
            <consortium name="Pathogen Informatics"/>
            <person name="Doyle S."/>
        </authorList>
    </citation>
    <scope>NUCLEOTIDE SEQUENCE [LARGE SCALE GENOMIC DNA]</scope>
    <source>
        <strain evidence="2 3">NCTC10738</strain>
    </source>
</reference>
<proteinExistence type="predicted"/>
<evidence type="ECO:0000313" key="3">
    <source>
        <dbReference type="Proteomes" id="UP000254069"/>
    </source>
</evidence>
<name>A0A379ZCF3_9GAMM</name>
<dbReference type="AlphaFoldDB" id="A0A379ZCF3"/>
<sequence length="125" mass="14544">MKRLFIFSYLVLVFLFFTSIIFVFQLDFFSSDEWESDYLDRTNMSLSQLLSEISAAKGVASAEASLEQVLGNVHKQLRVISLDSAELSAEEKQILRDNRHYVKDMEEDISYIMFQGSDKVYDPHR</sequence>
<dbReference type="Proteomes" id="UP000254069">
    <property type="component" value="Unassembled WGS sequence"/>
</dbReference>
<keyword evidence="1" id="KW-0472">Membrane</keyword>
<keyword evidence="1" id="KW-0812">Transmembrane</keyword>
<keyword evidence="3" id="KW-1185">Reference proteome</keyword>
<evidence type="ECO:0000313" key="2">
    <source>
        <dbReference type="EMBL" id="SUI58540.1"/>
    </source>
</evidence>
<keyword evidence="1" id="KW-1133">Transmembrane helix</keyword>
<accession>A0A379ZCF3</accession>